<dbReference type="SUPFAM" id="SSF47384">
    <property type="entry name" value="Homodimeric domain of signal transducing histidine kinase"/>
    <property type="match status" value="1"/>
</dbReference>
<protein>
    <recommendedName>
        <fullName evidence="2">histidine kinase</fullName>
        <ecNumber evidence="2">2.7.13.3</ecNumber>
    </recommendedName>
</protein>
<evidence type="ECO:0000313" key="9">
    <source>
        <dbReference type="Proteomes" id="UP000002601"/>
    </source>
</evidence>
<dbReference type="RefSeq" id="WP_015851744.1">
    <property type="nucleotide sequence ID" value="NC_012881.1"/>
</dbReference>
<keyword evidence="6" id="KW-1133">Transmembrane helix</keyword>
<keyword evidence="4" id="KW-0808">Transferase</keyword>
<dbReference type="HOGENOM" id="CLU_000445_89_1_7"/>
<evidence type="ECO:0000313" key="8">
    <source>
        <dbReference type="EMBL" id="ACS79928.1"/>
    </source>
</evidence>
<keyword evidence="5 8" id="KW-0418">Kinase</keyword>
<feature type="transmembrane region" description="Helical" evidence="6">
    <location>
        <begin position="12"/>
        <end position="33"/>
    </location>
</feature>
<name>C6BUB9_MARSD</name>
<dbReference type="CDD" id="cd00082">
    <property type="entry name" value="HisKA"/>
    <property type="match status" value="1"/>
</dbReference>
<dbReference type="EMBL" id="CP001649">
    <property type="protein sequence ID" value="ACS79928.1"/>
    <property type="molecule type" value="Genomic_DNA"/>
</dbReference>
<dbReference type="FunFam" id="3.30.565.10:FF:000006">
    <property type="entry name" value="Sensor histidine kinase WalK"/>
    <property type="match status" value="1"/>
</dbReference>
<evidence type="ECO:0000256" key="5">
    <source>
        <dbReference type="ARBA" id="ARBA00022777"/>
    </source>
</evidence>
<evidence type="ECO:0000256" key="2">
    <source>
        <dbReference type="ARBA" id="ARBA00012438"/>
    </source>
</evidence>
<accession>C6BUB9</accession>
<evidence type="ECO:0000259" key="7">
    <source>
        <dbReference type="PROSITE" id="PS50109"/>
    </source>
</evidence>
<dbReference type="PROSITE" id="PS50109">
    <property type="entry name" value="HIS_KIN"/>
    <property type="match status" value="1"/>
</dbReference>
<dbReference type="InterPro" id="IPR005467">
    <property type="entry name" value="His_kinase_dom"/>
</dbReference>
<dbReference type="InterPro" id="IPR004358">
    <property type="entry name" value="Sig_transdc_His_kin-like_C"/>
</dbReference>
<dbReference type="PANTHER" id="PTHR43065:SF42">
    <property type="entry name" value="TWO-COMPONENT SENSOR PPRA"/>
    <property type="match status" value="1"/>
</dbReference>
<organism evidence="8 9">
    <name type="scientific">Maridesulfovibrio salexigens (strain ATCC 14822 / DSM 2638 / NCIMB 8403 / VKM B-1763)</name>
    <name type="common">Desulfovibrio salexigens</name>
    <dbReference type="NCBI Taxonomy" id="526222"/>
    <lineage>
        <taxon>Bacteria</taxon>
        <taxon>Pseudomonadati</taxon>
        <taxon>Thermodesulfobacteriota</taxon>
        <taxon>Desulfovibrionia</taxon>
        <taxon>Desulfovibrionales</taxon>
        <taxon>Desulfovibrionaceae</taxon>
        <taxon>Maridesulfovibrio</taxon>
    </lineage>
</organism>
<reference evidence="8 9" key="1">
    <citation type="submission" date="2009-06" db="EMBL/GenBank/DDBJ databases">
        <title>Complete sequence of Desulfovibrio salexigens DSM 2638.</title>
        <authorList>
            <consortium name="US DOE Joint Genome Institute"/>
            <person name="Lucas S."/>
            <person name="Copeland A."/>
            <person name="Lapidus A."/>
            <person name="Glavina del Rio T."/>
            <person name="Tice H."/>
            <person name="Bruce D."/>
            <person name="Goodwin L."/>
            <person name="Pitluck S."/>
            <person name="Munk A.C."/>
            <person name="Brettin T."/>
            <person name="Detter J.C."/>
            <person name="Han C."/>
            <person name="Tapia R."/>
            <person name="Larimer F."/>
            <person name="Land M."/>
            <person name="Hauser L."/>
            <person name="Kyrpides N."/>
            <person name="Anderson I."/>
            <person name="Wall J.D."/>
            <person name="Arkin A.P."/>
            <person name="Dehal P."/>
            <person name="Chivian D."/>
            <person name="Giles B."/>
            <person name="Hazen T.C."/>
        </authorList>
    </citation>
    <scope>NUCLEOTIDE SEQUENCE [LARGE SCALE GENOMIC DNA]</scope>
    <source>
        <strain evidence="9">ATCC 14822 / DSM 2638 / NCIMB 8403 / VKM B-1763</strain>
    </source>
</reference>
<dbReference type="AlphaFoldDB" id="C6BUB9"/>
<dbReference type="Pfam" id="PF02518">
    <property type="entry name" value="HATPase_c"/>
    <property type="match status" value="1"/>
</dbReference>
<feature type="transmembrane region" description="Helical" evidence="6">
    <location>
        <begin position="39"/>
        <end position="56"/>
    </location>
</feature>
<dbReference type="InterPro" id="IPR003661">
    <property type="entry name" value="HisK_dim/P_dom"/>
</dbReference>
<dbReference type="InterPro" id="IPR036890">
    <property type="entry name" value="HATPase_C_sf"/>
</dbReference>
<evidence type="ECO:0000256" key="1">
    <source>
        <dbReference type="ARBA" id="ARBA00000085"/>
    </source>
</evidence>
<dbReference type="KEGG" id="dsa:Desal_1867"/>
<sequence>MSALEVRDLNLLRHVFLGLALIGVAGSLINAGYGTCVEIIAAVAGFSLLGFILQELRRARRKSLELEGQLVQLKRMNSFDEMSAGIAHEINNPLNIIMQEAEIIRVNIEFSESCLLTDEIDESIGVIRAQVRRCSEVTRKLLDMGRKRLPVTQQVDINKLLKGMLALVDEEVGGKKIKVVRDIPSGALSVNTDPPLLRQVFLNLLKNAIQAVGHRGEIVISSRREGGKVVVRVADNGVGIAEDKLPHIFTPFFTTKSPEEGTGIGLAVSLRIINQLGGTIDVESSVGKGTVFSVAIPVNGARSS</sequence>
<feature type="domain" description="Histidine kinase" evidence="7">
    <location>
        <begin position="85"/>
        <end position="300"/>
    </location>
</feature>
<dbReference type="PRINTS" id="PR00344">
    <property type="entry name" value="BCTRLSENSOR"/>
</dbReference>
<dbReference type="GO" id="GO:0000155">
    <property type="term" value="F:phosphorelay sensor kinase activity"/>
    <property type="evidence" value="ECO:0007669"/>
    <property type="project" value="InterPro"/>
</dbReference>
<dbReference type="Gene3D" id="1.10.287.130">
    <property type="match status" value="1"/>
</dbReference>
<proteinExistence type="predicted"/>
<keyword evidence="6" id="KW-0812">Transmembrane</keyword>
<keyword evidence="3" id="KW-0597">Phosphoprotein</keyword>
<evidence type="ECO:0000256" key="6">
    <source>
        <dbReference type="SAM" id="Phobius"/>
    </source>
</evidence>
<evidence type="ECO:0000256" key="4">
    <source>
        <dbReference type="ARBA" id="ARBA00022679"/>
    </source>
</evidence>
<gene>
    <name evidence="8" type="ordered locus">Desal_1867</name>
</gene>
<dbReference type="InterPro" id="IPR003594">
    <property type="entry name" value="HATPase_dom"/>
</dbReference>
<dbReference type="Pfam" id="PF00512">
    <property type="entry name" value="HisKA"/>
    <property type="match status" value="1"/>
</dbReference>
<keyword evidence="9" id="KW-1185">Reference proteome</keyword>
<dbReference type="SMART" id="SM00388">
    <property type="entry name" value="HisKA"/>
    <property type="match status" value="1"/>
</dbReference>
<dbReference type="Gene3D" id="3.30.565.10">
    <property type="entry name" value="Histidine kinase-like ATPase, C-terminal domain"/>
    <property type="match status" value="1"/>
</dbReference>
<dbReference type="SMART" id="SM00387">
    <property type="entry name" value="HATPase_c"/>
    <property type="match status" value="1"/>
</dbReference>
<dbReference type="Proteomes" id="UP000002601">
    <property type="component" value="Chromosome"/>
</dbReference>
<evidence type="ECO:0000256" key="3">
    <source>
        <dbReference type="ARBA" id="ARBA00022553"/>
    </source>
</evidence>
<dbReference type="PANTHER" id="PTHR43065">
    <property type="entry name" value="SENSOR HISTIDINE KINASE"/>
    <property type="match status" value="1"/>
</dbReference>
<dbReference type="InterPro" id="IPR036097">
    <property type="entry name" value="HisK_dim/P_sf"/>
</dbReference>
<comment type="catalytic activity">
    <reaction evidence="1">
        <text>ATP + protein L-histidine = ADP + protein N-phospho-L-histidine.</text>
        <dbReference type="EC" id="2.7.13.3"/>
    </reaction>
</comment>
<dbReference type="EC" id="2.7.13.3" evidence="2"/>
<keyword evidence="6" id="KW-0472">Membrane</keyword>
<dbReference type="STRING" id="526222.Desal_1867"/>
<dbReference type="SUPFAM" id="SSF55874">
    <property type="entry name" value="ATPase domain of HSP90 chaperone/DNA topoisomerase II/histidine kinase"/>
    <property type="match status" value="1"/>
</dbReference>
<dbReference type="eggNOG" id="COG4191">
    <property type="taxonomic scope" value="Bacteria"/>
</dbReference>